<keyword evidence="2" id="KW-1185">Reference proteome</keyword>
<organism evidence="1 2">
    <name type="scientific">Parasponia andersonii</name>
    <name type="common">Sponia andersonii</name>
    <dbReference type="NCBI Taxonomy" id="3476"/>
    <lineage>
        <taxon>Eukaryota</taxon>
        <taxon>Viridiplantae</taxon>
        <taxon>Streptophyta</taxon>
        <taxon>Embryophyta</taxon>
        <taxon>Tracheophyta</taxon>
        <taxon>Spermatophyta</taxon>
        <taxon>Magnoliopsida</taxon>
        <taxon>eudicotyledons</taxon>
        <taxon>Gunneridae</taxon>
        <taxon>Pentapetalae</taxon>
        <taxon>rosids</taxon>
        <taxon>fabids</taxon>
        <taxon>Rosales</taxon>
        <taxon>Cannabaceae</taxon>
        <taxon>Parasponia</taxon>
    </lineage>
</organism>
<dbReference type="EMBL" id="JXTB01000203">
    <property type="protein sequence ID" value="PON53686.1"/>
    <property type="molecule type" value="Genomic_DNA"/>
</dbReference>
<evidence type="ECO:0000313" key="2">
    <source>
        <dbReference type="Proteomes" id="UP000237105"/>
    </source>
</evidence>
<dbReference type="AlphaFoldDB" id="A0A2P5BY39"/>
<reference evidence="2" key="1">
    <citation type="submission" date="2016-06" db="EMBL/GenBank/DDBJ databases">
        <title>Parallel loss of symbiosis genes in relatives of nitrogen-fixing non-legume Parasponia.</title>
        <authorList>
            <person name="Van Velzen R."/>
            <person name="Holmer R."/>
            <person name="Bu F."/>
            <person name="Rutten L."/>
            <person name="Van Zeijl A."/>
            <person name="Liu W."/>
            <person name="Santuari L."/>
            <person name="Cao Q."/>
            <person name="Sharma T."/>
            <person name="Shen D."/>
            <person name="Roswanjaya Y."/>
            <person name="Wardhani T."/>
            <person name="Kalhor M.S."/>
            <person name="Jansen J."/>
            <person name="Van den Hoogen J."/>
            <person name="Gungor B."/>
            <person name="Hartog M."/>
            <person name="Hontelez J."/>
            <person name="Verver J."/>
            <person name="Yang W.-C."/>
            <person name="Schijlen E."/>
            <person name="Repin R."/>
            <person name="Schilthuizen M."/>
            <person name="Schranz E."/>
            <person name="Heidstra R."/>
            <person name="Miyata K."/>
            <person name="Fedorova E."/>
            <person name="Kohlen W."/>
            <person name="Bisseling T."/>
            <person name="Smit S."/>
            <person name="Geurts R."/>
        </authorList>
    </citation>
    <scope>NUCLEOTIDE SEQUENCE [LARGE SCALE GENOMIC DNA]</scope>
    <source>
        <strain evidence="2">cv. WU1-14</strain>
    </source>
</reference>
<proteinExistence type="predicted"/>
<dbReference type="Proteomes" id="UP000237105">
    <property type="component" value="Unassembled WGS sequence"/>
</dbReference>
<comment type="caution">
    <text evidence="1">The sequence shown here is derived from an EMBL/GenBank/DDBJ whole genome shotgun (WGS) entry which is preliminary data.</text>
</comment>
<gene>
    <name evidence="1" type="ORF">PanWU01x14_200280</name>
</gene>
<evidence type="ECO:0000313" key="1">
    <source>
        <dbReference type="EMBL" id="PON53686.1"/>
    </source>
</evidence>
<protein>
    <submittedName>
        <fullName evidence="1">Uncharacterized protein</fullName>
    </submittedName>
</protein>
<sequence length="94" mass="10574">FNAKSHRNDEIPSLCPIPIPTSLFLPPFPLTVSHSQFCPKPQSLKCRFSTSQPSLRCQSLKMLNGHYKTTKVPKRKRLPGLQGRKVEISRCEGG</sequence>
<accession>A0A2P5BY39</accession>
<feature type="non-terminal residue" evidence="1">
    <location>
        <position position="1"/>
    </location>
</feature>
<name>A0A2P5BY39_PARAD</name>